<evidence type="ECO:0000259" key="8">
    <source>
        <dbReference type="PROSITE" id="PS51211"/>
    </source>
</evidence>
<dbReference type="InterPro" id="IPR011030">
    <property type="entry name" value="Lipovitellin_superhlx_dom"/>
</dbReference>
<feature type="region of interest" description="Disordered" evidence="6">
    <location>
        <begin position="331"/>
        <end position="401"/>
    </location>
</feature>
<keyword evidence="4" id="KW-0325">Glycoprotein</keyword>
<dbReference type="Pfam" id="PF01347">
    <property type="entry name" value="Vitellogenin_N"/>
    <property type="match status" value="1"/>
</dbReference>
<dbReference type="InterPro" id="IPR001846">
    <property type="entry name" value="VWF_type-D"/>
</dbReference>
<dbReference type="Pfam" id="PF00094">
    <property type="entry name" value="VWD"/>
    <property type="match status" value="1"/>
</dbReference>
<sequence length="1812" mass="202840">MWALILLGLLVGATVSAAEPDAWSKGYLYQYELKSKALTALHEVANQFSGVQIEGNLHVQLINSSTVAFQLDDFRVAEVHQNLSGGWDADIPESQLSFQSFKLPSNVFYLNYTNGVISNVTVSKKVPLWFVNWVKGQASVFQLDVRGSNRVSRPVPGGDSDIYWTMEDVITGKCQTAYVYAPYPKYAALSDNDIEPENWEDDSKLYTVSKAVNYTKCEKRAGYTWGLNTVTRWEPIENSVGQTISRSSNTEAVISGSIRKYTIQKSVTTNRVILNPLVYNQQKGMLGSQVKISLQRKMKSDKPIPKISDPVTYDDLVYEYEGMFPLKHADEAQGRGYSDEPSEESEERAYRPRRQFKRAVWDNADESDSSSSSSSSEEDLEIPEPDLLQPPLLPFSNMEQPQDKPDISAIIELVEKIARQIQEPSSIPSSDTLASFQILNRELMKYGVTSLRQIANKLYAPYPADSHSYPQSVKYTQWVVFINALSQSGTGPAIRTINEQIKLQKLRGRLAAIAIGNIPRSALYPNKAFLKEFFMIVKNTEKYSPENATALLGFGNLLRLAIVDRDSSHNLYPVHLYGKLDSPSESELQAYVKYLGNLLNRAVQNADSVGIQVYTRALGNIGHPYILKPLLPYILGEKQVSNFQRLLMVLALDRVAELYPQIVRPVLVQIYQSTGETHQIRSTAVLLIMGSKPSASVLQRLAQFSKQDPNPHVVSVVKTAIQSAARLTTPENEDLARSAMAAVNMLSQNKTAVQYSAKHLQDYLIREMALSYNLKYSQLGSKDTLIPNALYAGLKLNIGGFQHLAGEAQAAVSSIKTLQHLLRYIIVEGDENENQPTKDPVINIVSDLREQLEGQIAGNVMAHPSIIAFDNNTINSWVEAIRNNVNKLQNGLPFNCTSIVSAVDVRIFFPNALGFPSSIVYETPVLYSVGGELRLKTSPKLNSAPKGHLAWPTVWNITADVRAVYSRRSSGSILFTVLPLDKSYSAGYVKNQQYQVPVRFLVNVDLEDNSTYVKLQPINKNHRYQLSHMSSVPYTTIYRMSPVESAALTAPETEIVHTRKPRSWKAQYGRSTGMVYSVEYNSEKDYDDMYERYQKYANRDALSAILFFNAEQQVYYSNISLYYEPEKSISKAVELSVHYYDELSSSSSRRRPEQSEESQESEDQPESRVASEEMSDEPESAESSQEKYYRSKRGAMFWGRAKHRREASGQNRAALSNVNPNESHKELVQRLKEQGLAKSVTTKALLVGVNFVEGKGASSLLAIVWSSSPVSSKSQLLAFASVKGAQASTPYQVCVEAQSVFPNVPFMNLEKALKTNPNSSVSVRLDSGEGSCLSGMSIQANLDIGRSQSMYQYLQKSRLVAQCRSQMKEDNYVLPACRNATIKAGVLNNYDLEVEYQNIPEALKHSIYRAYSNMDYAHFLYGSQNVVNGTGAPGKLYANLIVAPNMRSLNFSFSSAYLDAAYDNVRLVMPVAKAIVSHPLLPRAERVANYYTNWQYNATCSVDSSYIKTYDNLTYPFESKSPCWRILLATARQRDVKPSPLVPSPNVTVMVREISDKREVRVLVDDNVVSLAYQSGKYMLRANSKAAAVSQSEVTQLNDKEGEPLVLAYALPDSVRMEIQDLIIYFDQQRVLLQPSDIYRQAVRGLCGTFDGKRQTDFKLPANCIVRNVTAFIEAYTYGDKCAAPRRAQPKQCYEEKIIPGNQTTPEPLTDATCVSLQNRVVLRGQKVCISRKRLPMCKWECKAVDTVDKVVPFRCYSRTETVETVAAQAQRGRHVDLYSIPIEGDDTNIEVSVATACTRLEESEESDSDEN</sequence>
<dbReference type="Pfam" id="PF09172">
    <property type="entry name" value="Vit_open_b-sht"/>
    <property type="match status" value="1"/>
</dbReference>
<dbReference type="InterPro" id="IPR015816">
    <property type="entry name" value="Vitellinogen_b-sht_N"/>
</dbReference>
<dbReference type="SUPFAM" id="SSF48431">
    <property type="entry name" value="Lipovitellin-phosvitin complex, superhelical domain"/>
    <property type="match status" value="1"/>
</dbReference>
<proteinExistence type="evidence at transcript level"/>
<name>A0A650D4Y5_SCHGR</name>
<dbReference type="Gene3D" id="2.20.80.10">
    <property type="entry name" value="Lipovitellin-phosvitin complex, chain A, domain 4"/>
    <property type="match status" value="1"/>
</dbReference>
<dbReference type="SMART" id="SM01169">
    <property type="entry name" value="DUF1943"/>
    <property type="match status" value="1"/>
</dbReference>
<evidence type="ECO:0000256" key="6">
    <source>
        <dbReference type="SAM" id="MobiDB-lite"/>
    </source>
</evidence>
<evidence type="ECO:0000256" key="4">
    <source>
        <dbReference type="ARBA" id="ARBA00023180"/>
    </source>
</evidence>
<dbReference type="PANTHER" id="PTHR23345:SF15">
    <property type="entry name" value="VITELLOGENIN 1-RELATED"/>
    <property type="match status" value="1"/>
</dbReference>
<feature type="compositionally biased region" description="Acidic residues" evidence="6">
    <location>
        <begin position="1155"/>
        <end position="1164"/>
    </location>
</feature>
<dbReference type="Gene3D" id="2.30.230.10">
    <property type="entry name" value="Lipovitellin, beta-sheet shell regions, chain A"/>
    <property type="match status" value="1"/>
</dbReference>
<keyword evidence="2" id="KW-0758">Storage protein</keyword>
<comment type="caution">
    <text evidence="5">Lacks conserved residue(s) required for the propagation of feature annotation.</text>
</comment>
<feature type="domain" description="Vitellogenin" evidence="8">
    <location>
        <begin position="23"/>
        <end position="790"/>
    </location>
</feature>
<dbReference type="PROSITE" id="PS51233">
    <property type="entry name" value="VWFD"/>
    <property type="match status" value="1"/>
</dbReference>
<dbReference type="SMART" id="SM00638">
    <property type="entry name" value="LPD_N"/>
    <property type="match status" value="1"/>
</dbReference>
<evidence type="ECO:0000256" key="5">
    <source>
        <dbReference type="PROSITE-ProRule" id="PRU00557"/>
    </source>
</evidence>
<feature type="domain" description="VWFD" evidence="9">
    <location>
        <begin position="1498"/>
        <end position="1683"/>
    </location>
</feature>
<dbReference type="PROSITE" id="PS51211">
    <property type="entry name" value="VITELLOGENIN"/>
    <property type="match status" value="1"/>
</dbReference>
<dbReference type="OrthoDB" id="160294at2759"/>
<keyword evidence="1 7" id="KW-0732">Signal</keyword>
<dbReference type="InterPro" id="IPR015819">
    <property type="entry name" value="Lipid_transp_b-sht_shell"/>
</dbReference>
<evidence type="ECO:0000313" key="10">
    <source>
        <dbReference type="EMBL" id="QGR25458.1"/>
    </source>
</evidence>
<evidence type="ECO:0000256" key="7">
    <source>
        <dbReference type="SAM" id="SignalP"/>
    </source>
</evidence>
<keyword evidence="3" id="KW-1015">Disulfide bond</keyword>
<accession>A0A650D4Y5</accession>
<dbReference type="SUPFAM" id="SSF56968">
    <property type="entry name" value="Lipovitellin-phosvitin complex, beta-sheet shell regions"/>
    <property type="match status" value="2"/>
</dbReference>
<dbReference type="EMBL" id="MK206970">
    <property type="protein sequence ID" value="QGR25458.1"/>
    <property type="molecule type" value="mRNA"/>
</dbReference>
<evidence type="ECO:0000256" key="3">
    <source>
        <dbReference type="ARBA" id="ARBA00023157"/>
    </source>
</evidence>
<dbReference type="InterPro" id="IPR050733">
    <property type="entry name" value="Vitellogenin/Apolipophorin"/>
</dbReference>
<feature type="signal peptide" evidence="7">
    <location>
        <begin position="1"/>
        <end position="18"/>
    </location>
</feature>
<dbReference type="GO" id="GO:0005319">
    <property type="term" value="F:lipid transporter activity"/>
    <property type="evidence" value="ECO:0007669"/>
    <property type="project" value="InterPro"/>
</dbReference>
<evidence type="ECO:0000256" key="1">
    <source>
        <dbReference type="ARBA" id="ARBA00022729"/>
    </source>
</evidence>
<feature type="region of interest" description="Disordered" evidence="6">
    <location>
        <begin position="1142"/>
        <end position="1188"/>
    </location>
</feature>
<dbReference type="InterPro" id="IPR001747">
    <property type="entry name" value="Vitellogenin_N"/>
</dbReference>
<dbReference type="SMART" id="SM00216">
    <property type="entry name" value="VWD"/>
    <property type="match status" value="1"/>
</dbReference>
<protein>
    <submittedName>
        <fullName evidence="10">Vitellogenin B</fullName>
    </submittedName>
</protein>
<dbReference type="InterPro" id="IPR015255">
    <property type="entry name" value="Vitellinogen_open_b-sht"/>
</dbReference>
<evidence type="ECO:0000259" key="9">
    <source>
        <dbReference type="PROSITE" id="PS51233"/>
    </source>
</evidence>
<dbReference type="GO" id="GO:0045735">
    <property type="term" value="F:nutrient reservoir activity"/>
    <property type="evidence" value="ECO:0007669"/>
    <property type="project" value="UniProtKB-KW"/>
</dbReference>
<feature type="chain" id="PRO_5024858374" evidence="7">
    <location>
        <begin position="19"/>
        <end position="1812"/>
    </location>
</feature>
<organism evidence="10">
    <name type="scientific">Schistocerca gregaria</name>
    <name type="common">Desert locust</name>
    <name type="synonym">Gryllus gregarius</name>
    <dbReference type="NCBI Taxonomy" id="7010"/>
    <lineage>
        <taxon>Eukaryota</taxon>
        <taxon>Metazoa</taxon>
        <taxon>Ecdysozoa</taxon>
        <taxon>Arthropoda</taxon>
        <taxon>Hexapoda</taxon>
        <taxon>Insecta</taxon>
        <taxon>Pterygota</taxon>
        <taxon>Neoptera</taxon>
        <taxon>Polyneoptera</taxon>
        <taxon>Orthoptera</taxon>
        <taxon>Caelifera</taxon>
        <taxon>Acrididea</taxon>
        <taxon>Acridomorpha</taxon>
        <taxon>Acridoidea</taxon>
        <taxon>Acrididae</taxon>
        <taxon>Cyrtacanthacridinae</taxon>
        <taxon>Schistocerca</taxon>
    </lineage>
</organism>
<evidence type="ECO:0000256" key="2">
    <source>
        <dbReference type="ARBA" id="ARBA00022761"/>
    </source>
</evidence>
<dbReference type="PANTHER" id="PTHR23345">
    <property type="entry name" value="VITELLOGENIN-RELATED"/>
    <property type="match status" value="1"/>
</dbReference>
<dbReference type="Gene3D" id="1.25.10.20">
    <property type="entry name" value="Vitellinogen, superhelical"/>
    <property type="match status" value="1"/>
</dbReference>
<reference evidence="10" key="1">
    <citation type="submission" date="2018-11" db="EMBL/GenBank/DDBJ databases">
        <title>Primary structure and temporal expression of two vitellogenins from the desert locust, Schistocerca gregaria.</title>
        <authorList>
            <person name="Haunerland N.H."/>
            <person name="Sayed Ahmed A.A."/>
        </authorList>
    </citation>
    <scope>NUCLEOTIDE SEQUENCE</scope>
</reference>